<name>A0ABV5JPT4_9ACTN</name>
<evidence type="ECO:0000256" key="3">
    <source>
        <dbReference type="ARBA" id="ARBA00022729"/>
    </source>
</evidence>
<sequence>MAGFGRIFKGAAIASVVALSVTACSSDSGDSGEQAEAGTEARGPITFAMGKNDVATLKPFIEQWNADHPDEEVTLHELPGDAGAQRDVLVQSLTAESGDYDVFALDVTDTAHFAANDWIQPIEGDTSVDTSGLIQAAVDSATYNGTLYAVPQNTNAQLLYYRTDMQPEAPANWQALVDSCNVAVERNVDCLQMPLKLDEQTTVAASQFIHSWGGAVVGEDGSTPEVESEQSRAGLQALVDGYESDVIAKKSDAFSEEETALGFLAGETMYSYNWPYMYDKARTEGQPEVAENFNVAPILGPDGAGASTLGGYNNAINVFSENKATAVDFVEFIISEEVQMGFAQASFPPVLSKIYDDEGLQAEFPYMTALKAALENAKPRPVTPYYPAVSKAVQDNTHAALKGEKTVDQATTDMAAAIQQAGS</sequence>
<dbReference type="CDD" id="cd14750">
    <property type="entry name" value="PBP2_TMBP"/>
    <property type="match status" value="1"/>
</dbReference>
<dbReference type="Pfam" id="PF01547">
    <property type="entry name" value="SBP_bac_1"/>
    <property type="match status" value="1"/>
</dbReference>
<dbReference type="SUPFAM" id="SSF53850">
    <property type="entry name" value="Periplasmic binding protein-like II"/>
    <property type="match status" value="1"/>
</dbReference>
<comment type="similarity">
    <text evidence="1">Belongs to the bacterial solute-binding protein 1 family.</text>
</comment>
<dbReference type="Proteomes" id="UP001589700">
    <property type="component" value="Unassembled WGS sequence"/>
</dbReference>
<proteinExistence type="inferred from homology"/>
<dbReference type="Gene3D" id="3.40.190.10">
    <property type="entry name" value="Periplasmic binding protein-like II"/>
    <property type="match status" value="2"/>
</dbReference>
<evidence type="ECO:0000313" key="4">
    <source>
        <dbReference type="EMBL" id="MFB9258764.1"/>
    </source>
</evidence>
<dbReference type="InterPro" id="IPR006059">
    <property type="entry name" value="SBP"/>
</dbReference>
<evidence type="ECO:0000313" key="5">
    <source>
        <dbReference type="Proteomes" id="UP001589700"/>
    </source>
</evidence>
<protein>
    <submittedName>
        <fullName evidence="4">ABC transporter substrate-binding protein</fullName>
    </submittedName>
</protein>
<keyword evidence="2" id="KW-0813">Transport</keyword>
<dbReference type="PROSITE" id="PS51257">
    <property type="entry name" value="PROKAR_LIPOPROTEIN"/>
    <property type="match status" value="1"/>
</dbReference>
<comment type="caution">
    <text evidence="4">The sequence shown here is derived from an EMBL/GenBank/DDBJ whole genome shotgun (WGS) entry which is preliminary data.</text>
</comment>
<evidence type="ECO:0000256" key="2">
    <source>
        <dbReference type="ARBA" id="ARBA00022448"/>
    </source>
</evidence>
<dbReference type="EMBL" id="JBHMDY010000002">
    <property type="protein sequence ID" value="MFB9258764.1"/>
    <property type="molecule type" value="Genomic_DNA"/>
</dbReference>
<dbReference type="PANTHER" id="PTHR30061:SF50">
    <property type="entry name" value="MALTOSE_MALTODEXTRIN-BINDING PERIPLASMIC PROTEIN"/>
    <property type="match status" value="1"/>
</dbReference>
<accession>A0ABV5JPT4</accession>
<keyword evidence="3" id="KW-0732">Signal</keyword>
<evidence type="ECO:0000256" key="1">
    <source>
        <dbReference type="ARBA" id="ARBA00008520"/>
    </source>
</evidence>
<gene>
    <name evidence="4" type="ORF">ACFFVD_03015</name>
</gene>
<dbReference type="RefSeq" id="WP_182631751.1">
    <property type="nucleotide sequence ID" value="NZ_JAALDM010000082.1"/>
</dbReference>
<keyword evidence="5" id="KW-1185">Reference proteome</keyword>
<dbReference type="PANTHER" id="PTHR30061">
    <property type="entry name" value="MALTOSE-BINDING PERIPLASMIC PROTEIN"/>
    <property type="match status" value="1"/>
</dbReference>
<reference evidence="4 5" key="1">
    <citation type="submission" date="2024-09" db="EMBL/GenBank/DDBJ databases">
        <authorList>
            <person name="Sun Q."/>
            <person name="Mori K."/>
        </authorList>
    </citation>
    <scope>NUCLEOTIDE SEQUENCE [LARGE SCALE GENOMIC DNA]</scope>
    <source>
        <strain evidence="4 5">CCM 7659</strain>
    </source>
</reference>
<organism evidence="4 5">
    <name type="scientific">Dietzia aerolata</name>
    <dbReference type="NCBI Taxonomy" id="595984"/>
    <lineage>
        <taxon>Bacteria</taxon>
        <taxon>Bacillati</taxon>
        <taxon>Actinomycetota</taxon>
        <taxon>Actinomycetes</taxon>
        <taxon>Mycobacteriales</taxon>
        <taxon>Dietziaceae</taxon>
        <taxon>Dietzia</taxon>
    </lineage>
</organism>